<dbReference type="EMBL" id="VSWC01000197">
    <property type="protein sequence ID" value="KAA1065039.1"/>
    <property type="molecule type" value="Genomic_DNA"/>
</dbReference>
<name>A0A5B0LLD1_PUCGR</name>
<protein>
    <submittedName>
        <fullName evidence="1">Uncharacterized protein</fullName>
    </submittedName>
</protein>
<gene>
    <name evidence="1" type="ORF">PGT21_022271</name>
</gene>
<dbReference type="AlphaFoldDB" id="A0A5B0LLD1"/>
<sequence>MTIPTESIPSPPDTFQESQVPIVFQETQGSEYIPNSQELESQDFPESLPVPDGSELYCKFDLDYSIWVNNSGNTSLVNNLRPAKPPCQLRMSVTDMSFSDFKTRVYNHLAATPDHSLLKSEHLVKALTNADKADQLQWCCSIKNCERVVTDDASFKSFVVVAGIQFDLSHEDLKELGFRRGPILLFRQGVDRLIHGKHEFDP</sequence>
<keyword evidence="2" id="KW-1185">Reference proteome</keyword>
<comment type="caution">
    <text evidence="1">The sequence shown here is derived from an EMBL/GenBank/DDBJ whole genome shotgun (WGS) entry which is preliminary data.</text>
</comment>
<dbReference type="OrthoDB" id="2508874at2759"/>
<accession>A0A5B0LLD1</accession>
<proteinExistence type="predicted"/>
<dbReference type="Proteomes" id="UP000324748">
    <property type="component" value="Unassembled WGS sequence"/>
</dbReference>
<reference evidence="1 2" key="1">
    <citation type="submission" date="2019-05" db="EMBL/GenBank/DDBJ databases">
        <title>Emergence of the Ug99 lineage of the wheat stem rust pathogen through somatic hybridization.</title>
        <authorList>
            <person name="Li F."/>
            <person name="Upadhyaya N.M."/>
            <person name="Sperschneider J."/>
            <person name="Matny O."/>
            <person name="Nguyen-Phuc H."/>
            <person name="Mago R."/>
            <person name="Raley C."/>
            <person name="Miller M.E."/>
            <person name="Silverstein K.A.T."/>
            <person name="Henningsen E."/>
            <person name="Hirsch C.D."/>
            <person name="Visser B."/>
            <person name="Pretorius Z.A."/>
            <person name="Steffenson B.J."/>
            <person name="Schwessinger B."/>
            <person name="Dodds P.N."/>
            <person name="Figueroa M."/>
        </authorList>
    </citation>
    <scope>NUCLEOTIDE SEQUENCE [LARGE SCALE GENOMIC DNA]</scope>
    <source>
        <strain evidence="1">21-0</strain>
    </source>
</reference>
<evidence type="ECO:0000313" key="2">
    <source>
        <dbReference type="Proteomes" id="UP000324748"/>
    </source>
</evidence>
<organism evidence="1 2">
    <name type="scientific">Puccinia graminis f. sp. tritici</name>
    <dbReference type="NCBI Taxonomy" id="56615"/>
    <lineage>
        <taxon>Eukaryota</taxon>
        <taxon>Fungi</taxon>
        <taxon>Dikarya</taxon>
        <taxon>Basidiomycota</taxon>
        <taxon>Pucciniomycotina</taxon>
        <taxon>Pucciniomycetes</taxon>
        <taxon>Pucciniales</taxon>
        <taxon>Pucciniaceae</taxon>
        <taxon>Puccinia</taxon>
    </lineage>
</organism>
<evidence type="ECO:0000313" key="1">
    <source>
        <dbReference type="EMBL" id="KAA1065039.1"/>
    </source>
</evidence>